<dbReference type="PANTHER" id="PTHR43798">
    <property type="entry name" value="MONOACYLGLYCEROL LIPASE"/>
    <property type="match status" value="1"/>
</dbReference>
<dbReference type="OrthoDB" id="190201at2759"/>
<feature type="domain" description="AB hydrolase-1" evidence="3">
    <location>
        <begin position="4"/>
        <end position="113"/>
    </location>
</feature>
<keyword evidence="2 4" id="KW-0378">Hydrolase</keyword>
<organism evidence="4 5">
    <name type="scientific">Eumeta variegata</name>
    <name type="common">Bagworm moth</name>
    <name type="synonym">Eumeta japonica</name>
    <dbReference type="NCBI Taxonomy" id="151549"/>
    <lineage>
        <taxon>Eukaryota</taxon>
        <taxon>Metazoa</taxon>
        <taxon>Ecdysozoa</taxon>
        <taxon>Arthropoda</taxon>
        <taxon>Hexapoda</taxon>
        <taxon>Insecta</taxon>
        <taxon>Pterygota</taxon>
        <taxon>Neoptera</taxon>
        <taxon>Endopterygota</taxon>
        <taxon>Lepidoptera</taxon>
        <taxon>Glossata</taxon>
        <taxon>Ditrysia</taxon>
        <taxon>Tineoidea</taxon>
        <taxon>Psychidae</taxon>
        <taxon>Oiketicinae</taxon>
        <taxon>Eumeta</taxon>
    </lineage>
</organism>
<evidence type="ECO:0000256" key="2">
    <source>
        <dbReference type="ARBA" id="ARBA00022801"/>
    </source>
</evidence>
<dbReference type="GO" id="GO:0016787">
    <property type="term" value="F:hydrolase activity"/>
    <property type="evidence" value="ECO:0007669"/>
    <property type="project" value="UniProtKB-KW"/>
</dbReference>
<evidence type="ECO:0000259" key="3">
    <source>
        <dbReference type="Pfam" id="PF00561"/>
    </source>
</evidence>
<name>A0A4C2AFH3_EUMVA</name>
<dbReference type="InterPro" id="IPR050266">
    <property type="entry name" value="AB_hydrolase_sf"/>
</dbReference>
<dbReference type="InterPro" id="IPR029058">
    <property type="entry name" value="AB_hydrolase_fold"/>
</dbReference>
<gene>
    <name evidence="4" type="primary">kraken</name>
    <name evidence="4" type="ORF">EVAR_71294_1</name>
</gene>
<evidence type="ECO:0000256" key="1">
    <source>
        <dbReference type="ARBA" id="ARBA00008645"/>
    </source>
</evidence>
<proteinExistence type="inferred from homology"/>
<sequence length="162" mass="18255">MNGPLVGLHGWQDNAGTFDTLAPYLPTNMAFLALDMPGHGLSSWLPEGMAYHSIDYVVPLRRLMEEYKWDTISLMAHSMGSINAFVFSALMPDKVDLYIGLDILKPLTRSADKIIDNYADRIEGVLKAERRMRDKTEPPCYEWDQLVERLHLGTDKSVLGGL</sequence>
<dbReference type="Pfam" id="PF00561">
    <property type="entry name" value="Abhydrolase_1"/>
    <property type="match status" value="1"/>
</dbReference>
<evidence type="ECO:0000313" key="4">
    <source>
        <dbReference type="EMBL" id="GBP98502.1"/>
    </source>
</evidence>
<keyword evidence="5" id="KW-1185">Reference proteome</keyword>
<comment type="similarity">
    <text evidence="1">Belongs to the AB hydrolase superfamily.</text>
</comment>
<accession>A0A4C2AFH3</accession>
<dbReference type="SUPFAM" id="SSF53474">
    <property type="entry name" value="alpha/beta-Hydrolases"/>
    <property type="match status" value="1"/>
</dbReference>
<dbReference type="GO" id="GO:0016020">
    <property type="term" value="C:membrane"/>
    <property type="evidence" value="ECO:0007669"/>
    <property type="project" value="TreeGrafter"/>
</dbReference>
<dbReference type="InterPro" id="IPR000073">
    <property type="entry name" value="AB_hydrolase_1"/>
</dbReference>
<comment type="caution">
    <text evidence="4">The sequence shown here is derived from an EMBL/GenBank/DDBJ whole genome shotgun (WGS) entry which is preliminary data.</text>
</comment>
<dbReference type="AlphaFoldDB" id="A0A4C2AFH3"/>
<dbReference type="STRING" id="151549.A0A4C2AFH3"/>
<dbReference type="Gene3D" id="3.40.50.1820">
    <property type="entry name" value="alpha/beta hydrolase"/>
    <property type="match status" value="1"/>
</dbReference>
<dbReference type="Proteomes" id="UP000299102">
    <property type="component" value="Unassembled WGS sequence"/>
</dbReference>
<evidence type="ECO:0000313" key="5">
    <source>
        <dbReference type="Proteomes" id="UP000299102"/>
    </source>
</evidence>
<reference evidence="4 5" key="1">
    <citation type="journal article" date="2019" name="Commun. Biol.">
        <title>The bagworm genome reveals a unique fibroin gene that provides high tensile strength.</title>
        <authorList>
            <person name="Kono N."/>
            <person name="Nakamura H."/>
            <person name="Ohtoshi R."/>
            <person name="Tomita M."/>
            <person name="Numata K."/>
            <person name="Arakawa K."/>
        </authorList>
    </citation>
    <scope>NUCLEOTIDE SEQUENCE [LARGE SCALE GENOMIC DNA]</scope>
</reference>
<dbReference type="PANTHER" id="PTHR43798:SF14">
    <property type="entry name" value="SERINE HYDROLASE-LIKE PROTEIN DDB_G0286239"/>
    <property type="match status" value="1"/>
</dbReference>
<protein>
    <submittedName>
        <fullName evidence="4">Probable serine hydrolase</fullName>
    </submittedName>
</protein>
<dbReference type="EMBL" id="BGZK01003152">
    <property type="protein sequence ID" value="GBP98502.1"/>
    <property type="molecule type" value="Genomic_DNA"/>
</dbReference>